<organism evidence="7 8">
    <name type="scientific">Pristionchus entomophagus</name>
    <dbReference type="NCBI Taxonomy" id="358040"/>
    <lineage>
        <taxon>Eukaryota</taxon>
        <taxon>Metazoa</taxon>
        <taxon>Ecdysozoa</taxon>
        <taxon>Nematoda</taxon>
        <taxon>Chromadorea</taxon>
        <taxon>Rhabditida</taxon>
        <taxon>Rhabditina</taxon>
        <taxon>Diplogasteromorpha</taxon>
        <taxon>Diplogasteroidea</taxon>
        <taxon>Neodiplogasteridae</taxon>
        <taxon>Pristionchus</taxon>
    </lineage>
</organism>
<dbReference type="Proteomes" id="UP001432027">
    <property type="component" value="Unassembled WGS sequence"/>
</dbReference>
<evidence type="ECO:0000256" key="1">
    <source>
        <dbReference type="ARBA" id="ARBA00004141"/>
    </source>
</evidence>
<dbReference type="EMBL" id="BTSX01000005">
    <property type="protein sequence ID" value="GMS97915.1"/>
    <property type="molecule type" value="Genomic_DNA"/>
</dbReference>
<feature type="domain" description="Bicarbonate transporter-like transmembrane" evidence="6">
    <location>
        <begin position="5"/>
        <end position="196"/>
    </location>
</feature>
<dbReference type="PANTHER" id="PTHR11453">
    <property type="entry name" value="ANION EXCHANGE PROTEIN"/>
    <property type="match status" value="1"/>
</dbReference>
<protein>
    <recommendedName>
        <fullName evidence="6">Bicarbonate transporter-like transmembrane domain-containing protein</fullName>
    </recommendedName>
</protein>
<evidence type="ECO:0000259" key="6">
    <source>
        <dbReference type="Pfam" id="PF00955"/>
    </source>
</evidence>
<feature type="transmembrane region" description="Helical" evidence="5">
    <location>
        <begin position="179"/>
        <end position="196"/>
    </location>
</feature>
<gene>
    <name evidence="7" type="ORF">PENTCL1PPCAC_20090</name>
</gene>
<evidence type="ECO:0000313" key="7">
    <source>
        <dbReference type="EMBL" id="GMS97915.1"/>
    </source>
</evidence>
<dbReference type="InterPro" id="IPR011531">
    <property type="entry name" value="HCO3_transpt-like_TM_dom"/>
</dbReference>
<evidence type="ECO:0000256" key="3">
    <source>
        <dbReference type="ARBA" id="ARBA00022989"/>
    </source>
</evidence>
<feature type="transmembrane region" description="Helical" evidence="5">
    <location>
        <begin position="105"/>
        <end position="125"/>
    </location>
</feature>
<dbReference type="GO" id="GO:0050801">
    <property type="term" value="P:monoatomic ion homeostasis"/>
    <property type="evidence" value="ECO:0007669"/>
    <property type="project" value="TreeGrafter"/>
</dbReference>
<proteinExistence type="predicted"/>
<feature type="non-terminal residue" evidence="7">
    <location>
        <position position="1"/>
    </location>
</feature>
<keyword evidence="3 5" id="KW-1133">Transmembrane helix</keyword>
<dbReference type="GO" id="GO:0016323">
    <property type="term" value="C:basolateral plasma membrane"/>
    <property type="evidence" value="ECO:0007669"/>
    <property type="project" value="TreeGrafter"/>
</dbReference>
<keyword evidence="8" id="KW-1185">Reference proteome</keyword>
<name>A0AAV5TTW8_9BILA</name>
<dbReference type="GO" id="GO:0005452">
    <property type="term" value="F:solute:inorganic anion antiporter activity"/>
    <property type="evidence" value="ECO:0007669"/>
    <property type="project" value="InterPro"/>
</dbReference>
<accession>A0AAV5TTW8</accession>
<feature type="transmembrane region" description="Helical" evidence="5">
    <location>
        <begin position="137"/>
        <end position="159"/>
    </location>
</feature>
<dbReference type="InterPro" id="IPR003020">
    <property type="entry name" value="HCO3_transpt_euk"/>
</dbReference>
<keyword evidence="4 5" id="KW-0472">Membrane</keyword>
<dbReference type="Pfam" id="PF00955">
    <property type="entry name" value="HCO3_cotransp"/>
    <property type="match status" value="1"/>
</dbReference>
<evidence type="ECO:0000256" key="4">
    <source>
        <dbReference type="ARBA" id="ARBA00023136"/>
    </source>
</evidence>
<comment type="subcellular location">
    <subcellularLocation>
        <location evidence="1">Membrane</location>
        <topology evidence="1">Multi-pass membrane protein</topology>
    </subcellularLocation>
</comment>
<feature type="non-terminal residue" evidence="7">
    <location>
        <position position="197"/>
    </location>
</feature>
<dbReference type="AlphaFoldDB" id="A0AAV5TTW8"/>
<evidence type="ECO:0000256" key="5">
    <source>
        <dbReference type="SAM" id="Phobius"/>
    </source>
</evidence>
<dbReference type="GO" id="GO:0006820">
    <property type="term" value="P:monoatomic anion transport"/>
    <property type="evidence" value="ECO:0007669"/>
    <property type="project" value="InterPro"/>
</dbReference>
<comment type="caution">
    <text evidence="7">The sequence shown here is derived from an EMBL/GenBank/DDBJ whole genome shotgun (WGS) entry which is preliminary data.</text>
</comment>
<evidence type="ECO:0000256" key="2">
    <source>
        <dbReference type="ARBA" id="ARBA00022692"/>
    </source>
</evidence>
<keyword evidence="2 5" id="KW-0812">Transmembrane</keyword>
<reference evidence="7" key="1">
    <citation type="submission" date="2023-10" db="EMBL/GenBank/DDBJ databases">
        <title>Genome assembly of Pristionchus species.</title>
        <authorList>
            <person name="Yoshida K."/>
            <person name="Sommer R.J."/>
        </authorList>
    </citation>
    <scope>NUCLEOTIDE SEQUENCE</scope>
    <source>
        <strain evidence="7">RS0144</strain>
    </source>
</reference>
<evidence type="ECO:0000313" key="8">
    <source>
        <dbReference type="Proteomes" id="UP001432027"/>
    </source>
</evidence>
<sequence>SLPPTAHLTCLLLAAPLAILFFVDQLLVTKTVDNKQNKLSKGSAHHWDLLIVAVLNIFLSLLSLPWMHAALPSSFLHLRSLADVEERLHDGRIQQVLSKPREVRVSLLISHLLIIPIYIFALPLISELVPNALFQGLFLFMALSSLSTNQFFHRLLLLITEQRAYPPTSYIRQLPQRVVHMFTLIEFVQLLVLLVIG</sequence>
<dbReference type="PANTHER" id="PTHR11453:SF121">
    <property type="entry name" value="ANION TRANSPORTER ABTS-2"/>
    <property type="match status" value="1"/>
</dbReference>
<feature type="transmembrane region" description="Helical" evidence="5">
    <location>
        <begin position="49"/>
        <end position="71"/>
    </location>
</feature>
<feature type="transmembrane region" description="Helical" evidence="5">
    <location>
        <begin position="6"/>
        <end position="28"/>
    </location>
</feature>